<evidence type="ECO:0000313" key="3">
    <source>
        <dbReference type="Proteomes" id="UP000193467"/>
    </source>
</evidence>
<accession>A0A1Y2D9N8</accession>
<protein>
    <submittedName>
        <fullName evidence="2">Uncharacterized protein</fullName>
    </submittedName>
</protein>
<dbReference type="InParanoid" id="A0A1Y2D9N8"/>
<comment type="caution">
    <text evidence="2">The sequence shown here is derived from an EMBL/GenBank/DDBJ whole genome shotgun (WGS) entry which is preliminary data.</text>
</comment>
<name>A0A1Y2D9N8_9BASI</name>
<dbReference type="EMBL" id="MCGR01000088">
    <property type="protein sequence ID" value="ORY55971.1"/>
    <property type="molecule type" value="Genomic_DNA"/>
</dbReference>
<organism evidence="2 3">
    <name type="scientific">Leucosporidium creatinivorum</name>
    <dbReference type="NCBI Taxonomy" id="106004"/>
    <lineage>
        <taxon>Eukaryota</taxon>
        <taxon>Fungi</taxon>
        <taxon>Dikarya</taxon>
        <taxon>Basidiomycota</taxon>
        <taxon>Pucciniomycotina</taxon>
        <taxon>Microbotryomycetes</taxon>
        <taxon>Leucosporidiales</taxon>
        <taxon>Leucosporidium</taxon>
    </lineage>
</organism>
<gene>
    <name evidence="2" type="ORF">BCR35DRAFT_309950</name>
</gene>
<evidence type="ECO:0000256" key="1">
    <source>
        <dbReference type="SAM" id="MobiDB-lite"/>
    </source>
</evidence>
<feature type="compositionally biased region" description="Polar residues" evidence="1">
    <location>
        <begin position="1"/>
        <end position="11"/>
    </location>
</feature>
<evidence type="ECO:0000313" key="2">
    <source>
        <dbReference type="EMBL" id="ORY55971.1"/>
    </source>
</evidence>
<proteinExistence type="predicted"/>
<dbReference type="AlphaFoldDB" id="A0A1Y2D9N8"/>
<reference evidence="2 3" key="1">
    <citation type="submission" date="2016-07" db="EMBL/GenBank/DDBJ databases">
        <title>Pervasive Adenine N6-methylation of Active Genes in Fungi.</title>
        <authorList>
            <consortium name="DOE Joint Genome Institute"/>
            <person name="Mondo S.J."/>
            <person name="Dannebaum R.O."/>
            <person name="Kuo R.C."/>
            <person name="Labutti K."/>
            <person name="Haridas S."/>
            <person name="Kuo A."/>
            <person name="Salamov A."/>
            <person name="Ahrendt S.R."/>
            <person name="Lipzen A."/>
            <person name="Sullivan W."/>
            <person name="Andreopoulos W.B."/>
            <person name="Clum A."/>
            <person name="Lindquist E."/>
            <person name="Daum C."/>
            <person name="Ramamoorthy G.K."/>
            <person name="Gryganskyi A."/>
            <person name="Culley D."/>
            <person name="Magnuson J.K."/>
            <person name="James T.Y."/>
            <person name="O'Malley M.A."/>
            <person name="Stajich J.E."/>
            <person name="Spatafora J.W."/>
            <person name="Visel A."/>
            <person name="Grigoriev I.V."/>
        </authorList>
    </citation>
    <scope>NUCLEOTIDE SEQUENCE [LARGE SCALE GENOMIC DNA]</scope>
    <source>
        <strain evidence="2 3">62-1032</strain>
    </source>
</reference>
<feature type="region of interest" description="Disordered" evidence="1">
    <location>
        <begin position="98"/>
        <end position="156"/>
    </location>
</feature>
<feature type="region of interest" description="Disordered" evidence="1">
    <location>
        <begin position="1"/>
        <end position="44"/>
    </location>
</feature>
<dbReference type="Proteomes" id="UP000193467">
    <property type="component" value="Unassembled WGS sequence"/>
</dbReference>
<feature type="compositionally biased region" description="Polar residues" evidence="1">
    <location>
        <begin position="119"/>
        <end position="129"/>
    </location>
</feature>
<keyword evidence="3" id="KW-1185">Reference proteome</keyword>
<sequence>MSSSSCSSQPVARNYSRPLPQLPPSHHLDQAAHSPATSASEEGEAFDEILDLGRFLDMDDLRCGGDGLTWRKPLSAPHANFSFPQVLHFSRIPLPGARRTSITSSRRESRTSVLFANPRPQSYSFSAPSSPAVDRTAAFERPSHPEPAAEAPNSPLQSFFLGRRPSVGLEQDIRYAWEMREQKEAGEAAETEQRRWSSAMVLEPGEWETKGDQVWFEVMGVAL</sequence>